<sequence>MNILQEFIGLIDGVNVLTDKFEIELFGVIDFKIVECEANADLTSIELNELLIIEESSIDPLVIDEVLESNPSENSETLVEDIESFDTGLSNIVK</sequence>
<comment type="caution">
    <text evidence="1">The sequence shown here is derived from an EMBL/GenBank/DDBJ whole genome shotgun (WGS) entry which is preliminary data.</text>
</comment>
<name>A0A9P8TCB9_9ASCO</name>
<evidence type="ECO:0000313" key="1">
    <source>
        <dbReference type="EMBL" id="KAH3673519.1"/>
    </source>
</evidence>
<protein>
    <submittedName>
        <fullName evidence="1">Uncharacterized protein</fullName>
    </submittedName>
</protein>
<reference evidence="1" key="1">
    <citation type="journal article" date="2021" name="Open Biol.">
        <title>Shared evolutionary footprints suggest mitochondrial oxidative damage underlies multiple complex I losses in fungi.</title>
        <authorList>
            <person name="Schikora-Tamarit M.A."/>
            <person name="Marcet-Houben M."/>
            <person name="Nosek J."/>
            <person name="Gabaldon T."/>
        </authorList>
    </citation>
    <scope>NUCLEOTIDE SEQUENCE</scope>
    <source>
        <strain evidence="1">CBS6341</strain>
    </source>
</reference>
<proteinExistence type="predicted"/>
<dbReference type="AlphaFoldDB" id="A0A9P8TCB9"/>
<accession>A0A9P8TCB9</accession>
<gene>
    <name evidence="1" type="ORF">WICMUC_003625</name>
</gene>
<keyword evidence="2" id="KW-1185">Reference proteome</keyword>
<dbReference type="EMBL" id="JAEUBF010000974">
    <property type="protein sequence ID" value="KAH3673519.1"/>
    <property type="molecule type" value="Genomic_DNA"/>
</dbReference>
<dbReference type="Proteomes" id="UP000769528">
    <property type="component" value="Unassembled WGS sequence"/>
</dbReference>
<organism evidence="1 2">
    <name type="scientific">Wickerhamomyces mucosus</name>
    <dbReference type="NCBI Taxonomy" id="1378264"/>
    <lineage>
        <taxon>Eukaryota</taxon>
        <taxon>Fungi</taxon>
        <taxon>Dikarya</taxon>
        <taxon>Ascomycota</taxon>
        <taxon>Saccharomycotina</taxon>
        <taxon>Saccharomycetes</taxon>
        <taxon>Phaffomycetales</taxon>
        <taxon>Wickerhamomycetaceae</taxon>
        <taxon>Wickerhamomyces</taxon>
    </lineage>
</organism>
<reference evidence="1" key="2">
    <citation type="submission" date="2021-01" db="EMBL/GenBank/DDBJ databases">
        <authorList>
            <person name="Schikora-Tamarit M.A."/>
        </authorList>
    </citation>
    <scope>NUCLEOTIDE SEQUENCE</scope>
    <source>
        <strain evidence="1">CBS6341</strain>
    </source>
</reference>
<evidence type="ECO:0000313" key="2">
    <source>
        <dbReference type="Proteomes" id="UP000769528"/>
    </source>
</evidence>